<protein>
    <submittedName>
        <fullName evidence="1">Luciferase family oxidoreductase, group 1</fullName>
    </submittedName>
</protein>
<dbReference type="EMBL" id="JAOL01000183">
    <property type="protein sequence ID" value="EUA86072.1"/>
    <property type="molecule type" value="Genomic_DNA"/>
</dbReference>
<name>A0ABN0QN88_MYCUL</name>
<keyword evidence="2" id="KW-1185">Reference proteome</keyword>
<sequence length="124" mass="13686">MRWQPPCRWHRLPSASLYTLLVAEHPQHGIGGPPARRSLIAYLARRPRTCAWIGRGDAAQPRAAGGAEQFALLEAPPPVVSIWASAAHPARTRSRPTLCAVAAHRRNRNAISRVFPTTSTMWSH</sequence>
<evidence type="ECO:0000313" key="1">
    <source>
        <dbReference type="EMBL" id="EUA86072.1"/>
    </source>
</evidence>
<dbReference type="Proteomes" id="UP000020681">
    <property type="component" value="Unassembled WGS sequence"/>
</dbReference>
<gene>
    <name evidence="1" type="ORF">I551_7481</name>
</gene>
<organism evidence="1 2">
    <name type="scientific">Mycobacterium ulcerans str. Harvey</name>
    <dbReference type="NCBI Taxonomy" id="1299332"/>
    <lineage>
        <taxon>Bacteria</taxon>
        <taxon>Bacillati</taxon>
        <taxon>Actinomycetota</taxon>
        <taxon>Actinomycetes</taxon>
        <taxon>Mycobacteriales</taxon>
        <taxon>Mycobacteriaceae</taxon>
        <taxon>Mycobacterium</taxon>
        <taxon>Mycobacterium ulcerans group</taxon>
    </lineage>
</organism>
<accession>A0ABN0QN88</accession>
<reference evidence="1 2" key="1">
    <citation type="submission" date="2014-01" db="EMBL/GenBank/DDBJ databases">
        <authorList>
            <person name="Dobos K."/>
            <person name="Lenaerts A."/>
            <person name="Ordway D."/>
            <person name="DeGroote M.A."/>
            <person name="Parker T."/>
            <person name="Sizemore C."/>
            <person name="Tallon L.J."/>
            <person name="Sadzewicz L.K."/>
            <person name="Sengamalay N."/>
            <person name="Fraser C.M."/>
            <person name="Hine E."/>
            <person name="Shefchek K.A."/>
            <person name="Das S.P."/>
            <person name="Tettelin H."/>
        </authorList>
    </citation>
    <scope>NUCLEOTIDE SEQUENCE [LARGE SCALE GENOMIC DNA]</scope>
    <source>
        <strain evidence="1 2">Harvey</strain>
    </source>
</reference>
<proteinExistence type="predicted"/>
<comment type="caution">
    <text evidence="1">The sequence shown here is derived from an EMBL/GenBank/DDBJ whole genome shotgun (WGS) entry which is preliminary data.</text>
</comment>
<evidence type="ECO:0000313" key="2">
    <source>
        <dbReference type="Proteomes" id="UP000020681"/>
    </source>
</evidence>